<dbReference type="Gene3D" id="3.40.50.300">
    <property type="entry name" value="P-loop containing nucleotide triphosphate hydrolases"/>
    <property type="match status" value="1"/>
</dbReference>
<dbReference type="PANTHER" id="PTHR45641:SF19">
    <property type="entry name" value="NEPHROCYSTIN-3"/>
    <property type="match status" value="1"/>
</dbReference>
<gene>
    <name evidence="5" type="primary">LOC136079942</name>
</gene>
<protein>
    <submittedName>
        <fullName evidence="5">Uncharacterized protein LOC136079942 isoform X1</fullName>
    </submittedName>
</protein>
<keyword evidence="1" id="KW-0677">Repeat</keyword>
<dbReference type="SMART" id="SM00028">
    <property type="entry name" value="TPR"/>
    <property type="match status" value="7"/>
</dbReference>
<reference evidence="5" key="1">
    <citation type="submission" date="2025-08" db="UniProtKB">
        <authorList>
            <consortium name="RefSeq"/>
        </authorList>
    </citation>
    <scope>IDENTIFICATION</scope>
</reference>
<dbReference type="SUPFAM" id="SSF52540">
    <property type="entry name" value="P-loop containing nucleoside triphosphate hydrolases"/>
    <property type="match status" value="1"/>
</dbReference>
<name>A0ABM4BU34_HYDVU</name>
<sequence length="796" mass="92489">MIKFVFNIVLTVSSIFGVKPSENLFLRKKELSKIHKYFIDLHKNPKKCPLVLHGMSGVGKTQIARQYCELYHNSYENLVWIDAAFGQLQTSIKNHYQILGFTVQDSQGNPLNIEVIIEKVHDNYKEKKTLYILDNVDDKSIKNLEIYISRKPNSFTLITSQWRTWSNNVNQMIIDAFSAEDAFEYVKTNIKENTDENIRNLVKELGYHPFAITQAIKYIKTHRTSIEIYMKLYRSKPLKILNDDDFLTKEESKSPIKSINLVLAKLGKTKKCLIPLTILNCLSHCDGRNISKKFIIRISKHMAIYEEHVIDEAIGILISYSFLDRLDDEKYSMHVLTQLSCKSFQIKNLGKNYYLDLIESYFIHELNRVKDHTDYGKHFVLHFLHIFRFNRERMLKTFHRMTTSIKTLLVCKGFLLEAIEILKDVQSYNEKNYGEKYKLTLDTKHNIADCFYDMGKYSKALDIYCSVDKIRTEILGIDDPSTMSTKNNIALCLYKMAKYNEALEIYYDVNKKRYEIFDMNHPSIMETKNNIATCLCDVGKYNEALEIYCFIDRIQTEILGIKHSTTMTIKHNIALCMYKMGKYNEALEINRFVDKIQTEILGINHPFTMETKNNIANCLCGMGKFNEALKIYCSVDKIRIEIFGTNHPSTMETKQNIAFCLYKIGKYNEALKIYYFVDKMRSKILGINHPSSMATKHNIAICLCDMGKHNEALKIYHSVDKIKTEILGTNHPSTMATKNNIAICLKKMGKCNEALEIYYSVDKIKTEILGIDHPSTMTTKKNIAICLKKMEKYNIV</sequence>
<organism evidence="4 5">
    <name type="scientific">Hydra vulgaris</name>
    <name type="common">Hydra</name>
    <name type="synonym">Hydra attenuata</name>
    <dbReference type="NCBI Taxonomy" id="6087"/>
    <lineage>
        <taxon>Eukaryota</taxon>
        <taxon>Metazoa</taxon>
        <taxon>Cnidaria</taxon>
        <taxon>Hydrozoa</taxon>
        <taxon>Hydroidolina</taxon>
        <taxon>Anthoathecata</taxon>
        <taxon>Aplanulata</taxon>
        <taxon>Hydridae</taxon>
        <taxon>Hydra</taxon>
    </lineage>
</organism>
<evidence type="ECO:0000259" key="3">
    <source>
        <dbReference type="Pfam" id="PF00931"/>
    </source>
</evidence>
<evidence type="ECO:0000313" key="4">
    <source>
        <dbReference type="Proteomes" id="UP001652625"/>
    </source>
</evidence>
<feature type="domain" description="NB-ARC" evidence="3">
    <location>
        <begin position="42"/>
        <end position="194"/>
    </location>
</feature>
<dbReference type="GeneID" id="136079942"/>
<proteinExistence type="predicted"/>
<dbReference type="Proteomes" id="UP001652625">
    <property type="component" value="Chromosome 05"/>
</dbReference>
<dbReference type="PANTHER" id="PTHR45641">
    <property type="entry name" value="TETRATRICOPEPTIDE REPEAT PROTEIN (AFU_ORTHOLOGUE AFUA_6G03870)"/>
    <property type="match status" value="1"/>
</dbReference>
<dbReference type="Pfam" id="PF13424">
    <property type="entry name" value="TPR_12"/>
    <property type="match status" value="3"/>
</dbReference>
<dbReference type="SUPFAM" id="SSF48452">
    <property type="entry name" value="TPR-like"/>
    <property type="match status" value="3"/>
</dbReference>
<accession>A0ABM4BU34</accession>
<dbReference type="InterPro" id="IPR027417">
    <property type="entry name" value="P-loop_NTPase"/>
</dbReference>
<dbReference type="RefSeq" id="XP_065652680.1">
    <property type="nucleotide sequence ID" value="XM_065796608.1"/>
</dbReference>
<dbReference type="Gene3D" id="1.25.40.10">
    <property type="entry name" value="Tetratricopeptide repeat domain"/>
    <property type="match status" value="3"/>
</dbReference>
<dbReference type="Pfam" id="PF00931">
    <property type="entry name" value="NB-ARC"/>
    <property type="match status" value="1"/>
</dbReference>
<dbReference type="InterPro" id="IPR002182">
    <property type="entry name" value="NB-ARC"/>
</dbReference>
<keyword evidence="4" id="KW-1185">Reference proteome</keyword>
<evidence type="ECO:0000313" key="5">
    <source>
        <dbReference type="RefSeq" id="XP_065652680.1"/>
    </source>
</evidence>
<evidence type="ECO:0000256" key="1">
    <source>
        <dbReference type="ARBA" id="ARBA00022737"/>
    </source>
</evidence>
<dbReference type="InterPro" id="IPR019734">
    <property type="entry name" value="TPR_rpt"/>
</dbReference>
<evidence type="ECO:0000256" key="2">
    <source>
        <dbReference type="ARBA" id="ARBA00022803"/>
    </source>
</evidence>
<dbReference type="InterPro" id="IPR011990">
    <property type="entry name" value="TPR-like_helical_dom_sf"/>
</dbReference>
<keyword evidence="2" id="KW-0802">TPR repeat</keyword>